<evidence type="ECO:0000313" key="4">
    <source>
        <dbReference type="EMBL" id="HEC68540.1"/>
    </source>
</evidence>
<dbReference type="Gene3D" id="3.40.50.620">
    <property type="entry name" value="HUPs"/>
    <property type="match status" value="1"/>
</dbReference>
<proteinExistence type="inferred from homology"/>
<evidence type="ECO:0000313" key="5">
    <source>
        <dbReference type="Proteomes" id="UP000070560"/>
    </source>
</evidence>
<dbReference type="InterPro" id="IPR006016">
    <property type="entry name" value="UspA"/>
</dbReference>
<name>A0A7C1W4R6_DESA2</name>
<dbReference type="PANTHER" id="PTHR46268">
    <property type="entry name" value="STRESS RESPONSE PROTEIN NHAX"/>
    <property type="match status" value="1"/>
</dbReference>
<organism evidence="4">
    <name type="scientific">Desulfofervidus auxilii</name>
    <dbReference type="NCBI Taxonomy" id="1621989"/>
    <lineage>
        <taxon>Bacteria</taxon>
        <taxon>Pseudomonadati</taxon>
        <taxon>Thermodesulfobacteriota</taxon>
        <taxon>Candidatus Desulfofervidia</taxon>
        <taxon>Candidatus Desulfofervidales</taxon>
        <taxon>Candidatus Desulfofervidaceae</taxon>
        <taxon>Candidatus Desulfofervidus</taxon>
    </lineage>
</organism>
<dbReference type="Proteomes" id="UP000885738">
    <property type="component" value="Unassembled WGS sequence"/>
</dbReference>
<evidence type="ECO:0000313" key="3">
    <source>
        <dbReference type="EMBL" id="AMM41414.1"/>
    </source>
</evidence>
<dbReference type="KEGG" id="daw:HS1_001620"/>
<dbReference type="EMBL" id="DRIH01000255">
    <property type="protein sequence ID" value="HEC68540.1"/>
    <property type="molecule type" value="Genomic_DNA"/>
</dbReference>
<dbReference type="OrthoDB" id="5420527at2"/>
<dbReference type="InterPro" id="IPR014729">
    <property type="entry name" value="Rossmann-like_a/b/a_fold"/>
</dbReference>
<evidence type="ECO:0000256" key="1">
    <source>
        <dbReference type="ARBA" id="ARBA00008791"/>
    </source>
</evidence>
<dbReference type="Proteomes" id="UP000070560">
    <property type="component" value="Chromosome"/>
</dbReference>
<dbReference type="CDD" id="cd00293">
    <property type="entry name" value="USP-like"/>
    <property type="match status" value="1"/>
</dbReference>
<comment type="similarity">
    <text evidence="1">Belongs to the universal stress protein A family.</text>
</comment>
<keyword evidence="5" id="KW-1185">Reference proteome</keyword>
<feature type="domain" description="UspA" evidence="2">
    <location>
        <begin position="1"/>
        <end position="160"/>
    </location>
</feature>
<dbReference type="Pfam" id="PF00582">
    <property type="entry name" value="Usp"/>
    <property type="match status" value="1"/>
</dbReference>
<reference evidence="4" key="2">
    <citation type="journal article" date="2020" name="mSystems">
        <title>Genome- and Community-Level Interaction Insights into Carbon Utilization and Element Cycling Functions of Hydrothermarchaeota in Hydrothermal Sediment.</title>
        <authorList>
            <person name="Zhou Z."/>
            <person name="Liu Y."/>
            <person name="Xu W."/>
            <person name="Pan J."/>
            <person name="Luo Z.H."/>
            <person name="Li M."/>
        </authorList>
    </citation>
    <scope>NUCLEOTIDE SEQUENCE [LARGE SCALE GENOMIC DNA]</scope>
    <source>
        <strain evidence="4">HyVt-389</strain>
    </source>
</reference>
<dbReference type="SUPFAM" id="SSF52402">
    <property type="entry name" value="Adenine nucleotide alpha hydrolases-like"/>
    <property type="match status" value="1"/>
</dbReference>
<protein>
    <submittedName>
        <fullName evidence="4">Universal stress protein</fullName>
    </submittedName>
    <submittedName>
        <fullName evidence="3">UspA domain-containing protein</fullName>
    </submittedName>
</protein>
<sequence length="161" mass="17713">MAKKILVAMDASEHAMKAARYVAETLKGCKDVKITLFSVIPEVSAAFKTLVGTDFASIIPDFERKLGDLATLRHKQEAKIEGTLEQAQKILEDTGIPGKNIEIAVRRKKEGIARDILRELEKGAYDTIVVGRRGVSGAFFFGSVSDKVVKYARNCAVWVID</sequence>
<dbReference type="RefSeq" id="WP_066063544.1">
    <property type="nucleotide sequence ID" value="NZ_CP013015.1"/>
</dbReference>
<dbReference type="AlphaFoldDB" id="A0A7C1W4R6"/>
<gene>
    <name evidence="4" type="ORF">ENI35_07040</name>
    <name evidence="3" type="ORF">HS1_001620</name>
</gene>
<reference evidence="3 5" key="1">
    <citation type="submission" date="2015-10" db="EMBL/GenBank/DDBJ databases">
        <title>Candidatus Desulfofervidus auxilii, a hydrogenotrophic sulfate-reducing bacterium involved in the thermophilic anaerobic oxidation of methane.</title>
        <authorList>
            <person name="Krukenberg V."/>
            <person name="Richter M."/>
            <person name="Wegener G."/>
        </authorList>
    </citation>
    <scope>NUCLEOTIDE SEQUENCE [LARGE SCALE GENOMIC DNA]</scope>
    <source>
        <strain evidence="3 5">HS1</strain>
    </source>
</reference>
<dbReference type="PANTHER" id="PTHR46268:SF6">
    <property type="entry name" value="UNIVERSAL STRESS PROTEIN UP12"/>
    <property type="match status" value="1"/>
</dbReference>
<evidence type="ECO:0000259" key="2">
    <source>
        <dbReference type="Pfam" id="PF00582"/>
    </source>
</evidence>
<dbReference type="EMBL" id="CP013015">
    <property type="protein sequence ID" value="AMM41414.1"/>
    <property type="molecule type" value="Genomic_DNA"/>
</dbReference>
<accession>A0A7C1W4R6</accession>